<dbReference type="AlphaFoldDB" id="A0A7S1VHX6"/>
<dbReference type="PROSITE" id="PS50234">
    <property type="entry name" value="VWFA"/>
    <property type="match status" value="1"/>
</dbReference>
<sequence length="264" mass="28296">MEYIASSTDLGNHNVDIGLVKFSTHAEYLGQFKPVSLEDPTAINDELYNTLMTFRSGGYTHFDDALDEVIRYYGEAPANRTNLLFFLSDGIPNVPGDGDNEEPLVQYKNNQASALQYDSELAILDGYDVHRMSIGVGSGSDVRPGYGLDMIDNTPDDVTGEKAIKVTTTDALTDALLSNPLVGSIVDLDVDVNGMDQPAIDLSVVTSGPTGFAFGTFIVNGLNPTDGYINKVSASITVDYDGNIETTGDQVILSTTNEVVGSLM</sequence>
<proteinExistence type="predicted"/>
<organism evidence="2">
    <name type="scientific">Grammatophora oceanica</name>
    <dbReference type="NCBI Taxonomy" id="210454"/>
    <lineage>
        <taxon>Eukaryota</taxon>
        <taxon>Sar</taxon>
        <taxon>Stramenopiles</taxon>
        <taxon>Ochrophyta</taxon>
        <taxon>Bacillariophyta</taxon>
        <taxon>Fragilariophyceae</taxon>
        <taxon>Fragilariophycidae</taxon>
        <taxon>Rhabdonematales</taxon>
        <taxon>Grammatophoraceae</taxon>
        <taxon>Grammatophora</taxon>
    </lineage>
</organism>
<feature type="domain" description="VWFA" evidence="1">
    <location>
        <begin position="1"/>
        <end position="181"/>
    </location>
</feature>
<dbReference type="InterPro" id="IPR002035">
    <property type="entry name" value="VWF_A"/>
</dbReference>
<protein>
    <recommendedName>
        <fullName evidence="1">VWFA domain-containing protein</fullName>
    </recommendedName>
</protein>
<dbReference type="EMBL" id="HBGK01041146">
    <property type="protein sequence ID" value="CAD9300566.1"/>
    <property type="molecule type" value="Transcribed_RNA"/>
</dbReference>
<dbReference type="InterPro" id="IPR036465">
    <property type="entry name" value="vWFA_dom_sf"/>
</dbReference>
<accession>A0A7S1VHX6</accession>
<name>A0A7S1VHX6_9STRA</name>
<gene>
    <name evidence="2" type="ORF">GOCE00092_LOCUS21487</name>
</gene>
<reference evidence="2" key="1">
    <citation type="submission" date="2021-01" db="EMBL/GenBank/DDBJ databases">
        <authorList>
            <person name="Corre E."/>
            <person name="Pelletier E."/>
            <person name="Niang G."/>
            <person name="Scheremetjew M."/>
            <person name="Finn R."/>
            <person name="Kale V."/>
            <person name="Holt S."/>
            <person name="Cochrane G."/>
            <person name="Meng A."/>
            <person name="Brown T."/>
            <person name="Cohen L."/>
        </authorList>
    </citation>
    <scope>NUCLEOTIDE SEQUENCE</scope>
    <source>
        <strain evidence="2">CCMP 410</strain>
    </source>
</reference>
<dbReference type="SUPFAM" id="SSF53300">
    <property type="entry name" value="vWA-like"/>
    <property type="match status" value="1"/>
</dbReference>
<dbReference type="Gene3D" id="3.40.50.410">
    <property type="entry name" value="von Willebrand factor, type A domain"/>
    <property type="match status" value="1"/>
</dbReference>
<evidence type="ECO:0000259" key="1">
    <source>
        <dbReference type="PROSITE" id="PS50234"/>
    </source>
</evidence>
<evidence type="ECO:0000313" key="2">
    <source>
        <dbReference type="EMBL" id="CAD9300566.1"/>
    </source>
</evidence>
<dbReference type="Pfam" id="PF00092">
    <property type="entry name" value="VWA"/>
    <property type="match status" value="1"/>
</dbReference>